<dbReference type="PIRSF" id="PIRSF014677">
    <property type="entry name" value="UCP014677"/>
    <property type="match status" value="1"/>
</dbReference>
<protein>
    <submittedName>
        <fullName evidence="1">SIR2-like domain-containing protein</fullName>
    </submittedName>
</protein>
<dbReference type="AlphaFoldDB" id="A0A2N5J706"/>
<evidence type="ECO:0000313" key="2">
    <source>
        <dbReference type="Proteomes" id="UP000235050"/>
    </source>
</evidence>
<proteinExistence type="predicted"/>
<dbReference type="InterPro" id="IPR011202">
    <property type="entry name" value="UCP014677"/>
</dbReference>
<gene>
    <name evidence="1" type="ORF">Uis1B_2190</name>
</gene>
<name>A0A2N5J706_9BIFI</name>
<dbReference type="RefSeq" id="WP_165782873.1">
    <property type="nucleotide sequence ID" value="NZ_NMWU01000052.1"/>
</dbReference>
<dbReference type="Proteomes" id="UP000235050">
    <property type="component" value="Unassembled WGS sequence"/>
</dbReference>
<dbReference type="Pfam" id="PF13289">
    <property type="entry name" value="SIR2_2"/>
    <property type="match status" value="1"/>
</dbReference>
<organism evidence="1 2">
    <name type="scientific">Bifidobacterium margollesii</name>
    <dbReference type="NCBI Taxonomy" id="2020964"/>
    <lineage>
        <taxon>Bacteria</taxon>
        <taxon>Bacillati</taxon>
        <taxon>Actinomycetota</taxon>
        <taxon>Actinomycetes</taxon>
        <taxon>Bifidobacteriales</taxon>
        <taxon>Bifidobacteriaceae</taxon>
        <taxon>Bifidobacterium</taxon>
    </lineage>
</organism>
<sequence length="545" mass="62360">MDSDPSFNERVRATVFDLLTEANRVPFLFVGSGVSQRYMGTENWADLLKWVIASTHSPRMKPYFAYYQAALAEVGEDRALIRAASNMERDFLGVTLEPGFDEWRRRHGDELDAGSPAMKIYIAEHLRDFSPCRLTEELQLLRGASTHVAGVITTNYDLLMENVFPDYDRYVGQEELLFSSLSGLGEIYKIHGSVEDPESMVLDERDYDLFRERQSYLMSKVLTIFGEYPVVFLGYSLSDPDIGNIITSLAECAGERHAREMARRFIFIDYSSFHRIDGSMNFKVGNSFVSMTAIHTDDFSPVYRAIGDLDQRFAPKVLGQLARQIFQAADLSSDHTKKVYFTDLEGLRILPPDMEVVVGLGGRDYGRPVNVTDMYEDVLFDDKTFDAKLVVGAYLDTELKKNPGGLPMYKYLSQYDGRITGEKILSEIHKRNSMGSYLSKTDLSNKRKNRAKLGKKSVGGLIDVFGKEKAYERLTSLNPEEIQTEDLLKYLREISSCKVRKKKKGEDVTVSMLDDANFRKCVRIYDFLKYRELYERKARLHSHRQ</sequence>
<reference evidence="1 2" key="1">
    <citation type="submission" date="2017-07" db="EMBL/GenBank/DDBJ databases">
        <title>Bifidobacterium novel species.</title>
        <authorList>
            <person name="Lugli G.A."/>
            <person name="Milani C."/>
            <person name="Duranti S."/>
            <person name="Mangifesta M."/>
        </authorList>
    </citation>
    <scope>NUCLEOTIDE SEQUENCE [LARGE SCALE GENOMIC DNA]</scope>
    <source>
        <strain evidence="2">Uis1B</strain>
    </source>
</reference>
<accession>A0A2N5J706</accession>
<evidence type="ECO:0000313" key="1">
    <source>
        <dbReference type="EMBL" id="PLS29984.1"/>
    </source>
</evidence>
<comment type="caution">
    <text evidence="1">The sequence shown here is derived from an EMBL/GenBank/DDBJ whole genome shotgun (WGS) entry which is preliminary data.</text>
</comment>
<keyword evidence="2" id="KW-1185">Reference proteome</keyword>
<dbReference type="EMBL" id="NMWU01000052">
    <property type="protein sequence ID" value="PLS29984.1"/>
    <property type="molecule type" value="Genomic_DNA"/>
</dbReference>